<dbReference type="Gene3D" id="1.10.10.10">
    <property type="entry name" value="Winged helix-like DNA-binding domain superfamily/Winged helix DNA-binding domain"/>
    <property type="match status" value="1"/>
</dbReference>
<evidence type="ECO:0000256" key="1">
    <source>
        <dbReference type="ARBA" id="ARBA00023015"/>
    </source>
</evidence>
<proteinExistence type="predicted"/>
<protein>
    <submittedName>
        <fullName evidence="5">FadR/GntR family transcriptional regulator</fullName>
    </submittedName>
</protein>
<evidence type="ECO:0000256" key="3">
    <source>
        <dbReference type="ARBA" id="ARBA00023163"/>
    </source>
</evidence>
<evidence type="ECO:0000259" key="4">
    <source>
        <dbReference type="PROSITE" id="PS50949"/>
    </source>
</evidence>
<dbReference type="Gene3D" id="1.20.120.530">
    <property type="entry name" value="GntR ligand-binding domain-like"/>
    <property type="match status" value="1"/>
</dbReference>
<dbReference type="InterPro" id="IPR000524">
    <property type="entry name" value="Tscrpt_reg_HTH_GntR"/>
</dbReference>
<keyword evidence="1" id="KW-0805">Transcription regulation</keyword>
<evidence type="ECO:0000313" key="6">
    <source>
        <dbReference type="Proteomes" id="UP001589836"/>
    </source>
</evidence>
<dbReference type="InterPro" id="IPR036390">
    <property type="entry name" value="WH_DNA-bd_sf"/>
</dbReference>
<evidence type="ECO:0000313" key="5">
    <source>
        <dbReference type="EMBL" id="MFC0524691.1"/>
    </source>
</evidence>
<dbReference type="EMBL" id="JBHLTP010000011">
    <property type="protein sequence ID" value="MFC0524691.1"/>
    <property type="molecule type" value="Genomic_DNA"/>
</dbReference>
<accession>A0ABV6LQJ9</accession>
<sequence>MLKPLKNQPLYQIVVHEVINQIKSGNWEPGAKVPGEEELCRTFEVSRNSVREGLKSLQILGVIESRAGAGTKISEDALRKIHNTELINLISDGSSIIELMELRMIIEPQLAFLASKRANEKDKERLRDFIHNIENKDAEEEQVKEKGFDFHMLIAEIAQNKFAVKLLTSLTEELSIQRDFLIYNQVNLQDNSKEHIHICEAILNRNPENARDLMYNHIEQAIEFIKKNI</sequence>
<dbReference type="SMART" id="SM00895">
    <property type="entry name" value="FCD"/>
    <property type="match status" value="1"/>
</dbReference>
<dbReference type="InterPro" id="IPR008920">
    <property type="entry name" value="TF_FadR/GntR_C"/>
</dbReference>
<dbReference type="InterPro" id="IPR011711">
    <property type="entry name" value="GntR_C"/>
</dbReference>
<dbReference type="CDD" id="cd07377">
    <property type="entry name" value="WHTH_GntR"/>
    <property type="match status" value="1"/>
</dbReference>
<dbReference type="PANTHER" id="PTHR43537">
    <property type="entry name" value="TRANSCRIPTIONAL REGULATOR, GNTR FAMILY"/>
    <property type="match status" value="1"/>
</dbReference>
<dbReference type="SMART" id="SM00345">
    <property type="entry name" value="HTH_GNTR"/>
    <property type="match status" value="1"/>
</dbReference>
<evidence type="ECO:0000256" key="2">
    <source>
        <dbReference type="ARBA" id="ARBA00023125"/>
    </source>
</evidence>
<dbReference type="Pfam" id="PF00392">
    <property type="entry name" value="GntR"/>
    <property type="match status" value="1"/>
</dbReference>
<reference evidence="5 6" key="1">
    <citation type="submission" date="2024-09" db="EMBL/GenBank/DDBJ databases">
        <authorList>
            <person name="Sun Q."/>
            <person name="Mori K."/>
        </authorList>
    </citation>
    <scope>NUCLEOTIDE SEQUENCE [LARGE SCALE GENOMIC DNA]</scope>
    <source>
        <strain evidence="5 6">NCAIM B.02529</strain>
    </source>
</reference>
<dbReference type="RefSeq" id="WP_377348925.1">
    <property type="nucleotide sequence ID" value="NZ_JBHLTP010000011.1"/>
</dbReference>
<keyword evidence="3" id="KW-0804">Transcription</keyword>
<dbReference type="SUPFAM" id="SSF46785">
    <property type="entry name" value="Winged helix' DNA-binding domain"/>
    <property type="match status" value="1"/>
</dbReference>
<dbReference type="PRINTS" id="PR00035">
    <property type="entry name" value="HTHGNTR"/>
</dbReference>
<dbReference type="Pfam" id="PF07729">
    <property type="entry name" value="FCD"/>
    <property type="match status" value="1"/>
</dbReference>
<dbReference type="PROSITE" id="PS50949">
    <property type="entry name" value="HTH_GNTR"/>
    <property type="match status" value="1"/>
</dbReference>
<gene>
    <name evidence="5" type="ORF">ACFFGV_14025</name>
</gene>
<keyword evidence="2" id="KW-0238">DNA-binding</keyword>
<feature type="domain" description="HTH gntR-type" evidence="4">
    <location>
        <begin position="8"/>
        <end position="76"/>
    </location>
</feature>
<keyword evidence="6" id="KW-1185">Reference proteome</keyword>
<name>A0ABV6LQJ9_9BACI</name>
<dbReference type="Proteomes" id="UP001589836">
    <property type="component" value="Unassembled WGS sequence"/>
</dbReference>
<dbReference type="PANTHER" id="PTHR43537:SF5">
    <property type="entry name" value="UXU OPERON TRANSCRIPTIONAL REGULATOR"/>
    <property type="match status" value="1"/>
</dbReference>
<comment type="caution">
    <text evidence="5">The sequence shown here is derived from an EMBL/GenBank/DDBJ whole genome shotgun (WGS) entry which is preliminary data.</text>
</comment>
<dbReference type="InterPro" id="IPR036388">
    <property type="entry name" value="WH-like_DNA-bd_sf"/>
</dbReference>
<organism evidence="5 6">
    <name type="scientific">Pontibacillus salicampi</name>
    <dbReference type="NCBI Taxonomy" id="1449801"/>
    <lineage>
        <taxon>Bacteria</taxon>
        <taxon>Bacillati</taxon>
        <taxon>Bacillota</taxon>
        <taxon>Bacilli</taxon>
        <taxon>Bacillales</taxon>
        <taxon>Bacillaceae</taxon>
        <taxon>Pontibacillus</taxon>
    </lineage>
</organism>
<dbReference type="SUPFAM" id="SSF48008">
    <property type="entry name" value="GntR ligand-binding domain-like"/>
    <property type="match status" value="1"/>
</dbReference>